<feature type="transmembrane region" description="Helical" evidence="12">
    <location>
        <begin position="12"/>
        <end position="35"/>
    </location>
</feature>
<dbReference type="Proteomes" id="UP000545037">
    <property type="component" value="Unassembled WGS sequence"/>
</dbReference>
<dbReference type="EC" id="1.1.1.27" evidence="4 8"/>
<feature type="binding site" evidence="10">
    <location>
        <begin position="17"/>
        <end position="22"/>
    </location>
    <ligand>
        <name>NAD(+)</name>
        <dbReference type="ChEBI" id="CHEBI:57540"/>
    </ligand>
</feature>
<comment type="function">
    <text evidence="1">Catalyzes the reversible oxidation of malate to oxaloacetate.</text>
</comment>
<keyword evidence="12" id="KW-0812">Transmembrane</keyword>
<dbReference type="Pfam" id="PF00056">
    <property type="entry name" value="Ldh_1_N"/>
    <property type="match status" value="1"/>
</dbReference>
<dbReference type="InterPro" id="IPR015955">
    <property type="entry name" value="Lactate_DH/Glyco_Ohase_4_C"/>
</dbReference>
<dbReference type="GO" id="GO:0006089">
    <property type="term" value="P:lactate metabolic process"/>
    <property type="evidence" value="ECO:0007669"/>
    <property type="project" value="TreeGrafter"/>
</dbReference>
<proteinExistence type="inferred from homology"/>
<keyword evidence="12" id="KW-1133">Transmembrane helix</keyword>
<dbReference type="Pfam" id="PF02866">
    <property type="entry name" value="Ldh_1_C"/>
    <property type="match status" value="1"/>
</dbReference>
<evidence type="ECO:0000256" key="4">
    <source>
        <dbReference type="ARBA" id="ARBA00012967"/>
    </source>
</evidence>
<evidence type="ECO:0000256" key="8">
    <source>
        <dbReference type="NCBIfam" id="TIGR01771"/>
    </source>
</evidence>
<name>A0A7W9CL27_9CAUL</name>
<dbReference type="Gene3D" id="3.40.50.720">
    <property type="entry name" value="NAD(P)-binding Rossmann-like Domain"/>
    <property type="match status" value="1"/>
</dbReference>
<feature type="active site" description="Proton acceptor" evidence="9">
    <location>
        <position position="182"/>
    </location>
</feature>
<dbReference type="InterPro" id="IPR022383">
    <property type="entry name" value="Lactate/malate_DH_C"/>
</dbReference>
<feature type="domain" description="Lactate/malate dehydrogenase C-terminal" evidence="14">
    <location>
        <begin position="152"/>
        <end position="310"/>
    </location>
</feature>
<evidence type="ECO:0000256" key="9">
    <source>
        <dbReference type="PIRSR" id="PIRSR000102-1"/>
    </source>
</evidence>
<evidence type="ECO:0000313" key="15">
    <source>
        <dbReference type="EMBL" id="MBB5747564.1"/>
    </source>
</evidence>
<keyword evidence="12" id="KW-0472">Membrane</keyword>
<keyword evidence="5 11" id="KW-0560">Oxidoreductase</keyword>
<reference evidence="15 16" key="1">
    <citation type="submission" date="2020-08" db="EMBL/GenBank/DDBJ databases">
        <title>Genomic Encyclopedia of Type Strains, Phase IV (KMG-IV): sequencing the most valuable type-strain genomes for metagenomic binning, comparative biology and taxonomic classification.</title>
        <authorList>
            <person name="Goeker M."/>
        </authorList>
    </citation>
    <scope>NUCLEOTIDE SEQUENCE [LARGE SCALE GENOMIC DNA]</scope>
    <source>
        <strain evidence="15 16">DSM 4737</strain>
    </source>
</reference>
<dbReference type="UniPathway" id="UPA00554">
    <property type="reaction ID" value="UER00611"/>
</dbReference>
<feature type="domain" description="Lactate/malate dehydrogenase N-terminal" evidence="13">
    <location>
        <begin position="12"/>
        <end position="149"/>
    </location>
</feature>
<dbReference type="InterPro" id="IPR018177">
    <property type="entry name" value="L-lactate_DH_AS"/>
</dbReference>
<dbReference type="PROSITE" id="PS00064">
    <property type="entry name" value="L_LDH"/>
    <property type="match status" value="1"/>
</dbReference>
<comment type="similarity">
    <text evidence="3">Belongs to the LDH/MDH superfamily. LDH family.</text>
</comment>
<dbReference type="NCBIfam" id="TIGR01771">
    <property type="entry name" value="L-LDH-NAD"/>
    <property type="match status" value="1"/>
</dbReference>
<evidence type="ECO:0000259" key="14">
    <source>
        <dbReference type="Pfam" id="PF02866"/>
    </source>
</evidence>
<dbReference type="InterPro" id="IPR001236">
    <property type="entry name" value="Lactate/malate_DH_N"/>
</dbReference>
<accession>A0A7W9CL27</accession>
<evidence type="ECO:0000256" key="10">
    <source>
        <dbReference type="PIRSR" id="PIRSR000102-3"/>
    </source>
</evidence>
<evidence type="ECO:0000256" key="11">
    <source>
        <dbReference type="RuleBase" id="RU003369"/>
    </source>
</evidence>
<comment type="pathway">
    <text evidence="2">Fermentation; pyruvate fermentation to lactate; (S)-lactate from pyruvate: step 1/1.</text>
</comment>
<keyword evidence="6 10" id="KW-0520">NAD</keyword>
<gene>
    <name evidence="15" type="ORF">GGR13_003192</name>
</gene>
<evidence type="ECO:0000256" key="2">
    <source>
        <dbReference type="ARBA" id="ARBA00004843"/>
    </source>
</evidence>
<comment type="caution">
    <text evidence="15">The sequence shown here is derived from an EMBL/GenBank/DDBJ whole genome shotgun (WGS) entry which is preliminary data.</text>
</comment>
<dbReference type="SUPFAM" id="SSF56327">
    <property type="entry name" value="LDH C-terminal domain-like"/>
    <property type="match status" value="1"/>
</dbReference>
<dbReference type="AlphaFoldDB" id="A0A7W9CL27"/>
<evidence type="ECO:0000256" key="12">
    <source>
        <dbReference type="SAM" id="Phobius"/>
    </source>
</evidence>
<evidence type="ECO:0000256" key="5">
    <source>
        <dbReference type="ARBA" id="ARBA00023002"/>
    </source>
</evidence>
<evidence type="ECO:0000256" key="6">
    <source>
        <dbReference type="ARBA" id="ARBA00023027"/>
    </source>
</evidence>
<dbReference type="InterPro" id="IPR036291">
    <property type="entry name" value="NAD(P)-bd_dom_sf"/>
</dbReference>
<dbReference type="RefSeq" id="WP_183214553.1">
    <property type="nucleotide sequence ID" value="NZ_JACHOR010000006.1"/>
</dbReference>
<evidence type="ECO:0000259" key="13">
    <source>
        <dbReference type="Pfam" id="PF00056"/>
    </source>
</evidence>
<dbReference type="PANTHER" id="PTHR43128">
    <property type="entry name" value="L-2-HYDROXYCARBOXYLATE DEHYDROGENASE (NAD(P)(+))"/>
    <property type="match status" value="1"/>
</dbReference>
<organism evidence="15 16">
    <name type="scientific">Brevundimonas variabilis</name>
    <dbReference type="NCBI Taxonomy" id="74312"/>
    <lineage>
        <taxon>Bacteria</taxon>
        <taxon>Pseudomonadati</taxon>
        <taxon>Pseudomonadota</taxon>
        <taxon>Alphaproteobacteria</taxon>
        <taxon>Caulobacterales</taxon>
        <taxon>Caulobacteraceae</taxon>
        <taxon>Brevundimonas</taxon>
    </lineage>
</organism>
<dbReference type="EMBL" id="JACHOR010000006">
    <property type="protein sequence ID" value="MBB5747564.1"/>
    <property type="molecule type" value="Genomic_DNA"/>
</dbReference>
<dbReference type="GO" id="GO:0005737">
    <property type="term" value="C:cytoplasm"/>
    <property type="evidence" value="ECO:0007669"/>
    <property type="project" value="UniProtKB-UniRule"/>
</dbReference>
<dbReference type="InterPro" id="IPR011304">
    <property type="entry name" value="L-lactate_DH"/>
</dbReference>
<dbReference type="Gene3D" id="3.90.110.10">
    <property type="entry name" value="Lactate dehydrogenase/glycoside hydrolase, family 4, C-terminal"/>
    <property type="match status" value="1"/>
</dbReference>
<protein>
    <recommendedName>
        <fullName evidence="4 8">L-lactate dehydrogenase</fullName>
        <ecNumber evidence="4 8">1.1.1.27</ecNumber>
    </recommendedName>
</protein>
<sequence>MKAQPADLDHDRIAIIGAGHVGATAAYALMLRALFREIILIDKDRALAEAEAADIADANALTRPTHVRAGDYADAASAGIAVITAGGVTHGAQTRLSVATESAAIVSECVDSLMNLGFRGLIVVSANPVDLMTLVALRRSSLPPRQVLGTGTLLDTSRLKQTLSETLKVSPGSIEGFVLGEHGDSEVTAFSTIRIGGQTLDRFCLETGDLDRPAIARQVRLAGYDIVKGKGYTSYGVATAIVRICEAVVRDERAVLPVSTQLTGQYGLTDLCLSLPCIVGAGGVERVLMPDLDPHEAVALVASGTVLKTAFASLSGTASAR</sequence>
<dbReference type="PRINTS" id="PR00086">
    <property type="entry name" value="LLDHDRGNASE"/>
</dbReference>
<dbReference type="SUPFAM" id="SSF51735">
    <property type="entry name" value="NAD(P)-binding Rossmann-fold domains"/>
    <property type="match status" value="1"/>
</dbReference>
<comment type="catalytic activity">
    <reaction evidence="7">
        <text>(S)-lactate + NAD(+) = pyruvate + NADH + H(+)</text>
        <dbReference type="Rhea" id="RHEA:23444"/>
        <dbReference type="ChEBI" id="CHEBI:15361"/>
        <dbReference type="ChEBI" id="CHEBI:15378"/>
        <dbReference type="ChEBI" id="CHEBI:16651"/>
        <dbReference type="ChEBI" id="CHEBI:57540"/>
        <dbReference type="ChEBI" id="CHEBI:57945"/>
        <dbReference type="EC" id="1.1.1.27"/>
    </reaction>
</comment>
<dbReference type="GO" id="GO:0006096">
    <property type="term" value="P:glycolytic process"/>
    <property type="evidence" value="ECO:0007669"/>
    <property type="project" value="UniProtKB-UniRule"/>
</dbReference>
<evidence type="ECO:0000256" key="3">
    <source>
        <dbReference type="ARBA" id="ARBA00006054"/>
    </source>
</evidence>
<evidence type="ECO:0000313" key="16">
    <source>
        <dbReference type="Proteomes" id="UP000545037"/>
    </source>
</evidence>
<evidence type="ECO:0000256" key="7">
    <source>
        <dbReference type="ARBA" id="ARBA00049258"/>
    </source>
</evidence>
<dbReference type="PIRSF" id="PIRSF000102">
    <property type="entry name" value="Lac_mal_DH"/>
    <property type="match status" value="1"/>
</dbReference>
<dbReference type="PANTHER" id="PTHR43128:SF16">
    <property type="entry name" value="L-LACTATE DEHYDROGENASE"/>
    <property type="match status" value="1"/>
</dbReference>
<evidence type="ECO:0000256" key="1">
    <source>
        <dbReference type="ARBA" id="ARBA00003966"/>
    </source>
</evidence>
<feature type="binding site" evidence="10">
    <location>
        <position position="42"/>
    </location>
    <ligand>
        <name>NAD(+)</name>
        <dbReference type="ChEBI" id="CHEBI:57540"/>
    </ligand>
</feature>
<dbReference type="GO" id="GO:0004459">
    <property type="term" value="F:L-lactate dehydrogenase (NAD+) activity"/>
    <property type="evidence" value="ECO:0007669"/>
    <property type="project" value="UniProtKB-UniRule"/>
</dbReference>
<keyword evidence="16" id="KW-1185">Reference proteome</keyword>
<dbReference type="InterPro" id="IPR001557">
    <property type="entry name" value="L-lactate/malate_DH"/>
</dbReference>